<dbReference type="Proteomes" id="UP001597285">
    <property type="component" value="Unassembled WGS sequence"/>
</dbReference>
<dbReference type="EMBL" id="JBHUFF010000002">
    <property type="protein sequence ID" value="MFD1798359.1"/>
    <property type="molecule type" value="Genomic_DNA"/>
</dbReference>
<protein>
    <submittedName>
        <fullName evidence="3">Alpha/beta hydrolase</fullName>
    </submittedName>
</protein>
<organism evidence="3 4">
    <name type="scientific">Carnobacterium antarcticum</name>
    <dbReference type="NCBI Taxonomy" id="2126436"/>
    <lineage>
        <taxon>Bacteria</taxon>
        <taxon>Bacillati</taxon>
        <taxon>Bacillota</taxon>
        <taxon>Bacilli</taxon>
        <taxon>Lactobacillales</taxon>
        <taxon>Carnobacteriaceae</taxon>
        <taxon>Carnobacterium</taxon>
    </lineage>
</organism>
<dbReference type="InterPro" id="IPR013094">
    <property type="entry name" value="AB_hydrolase_3"/>
</dbReference>
<dbReference type="GO" id="GO:0016787">
    <property type="term" value="F:hydrolase activity"/>
    <property type="evidence" value="ECO:0007669"/>
    <property type="project" value="UniProtKB-KW"/>
</dbReference>
<dbReference type="PANTHER" id="PTHR48081:SF3">
    <property type="entry name" value="ALPHA_BETA HYDROLASE FOLD-3 DOMAIN-CONTAINING PROTEIN"/>
    <property type="match status" value="1"/>
</dbReference>
<proteinExistence type="predicted"/>
<dbReference type="Gene3D" id="3.40.50.1820">
    <property type="entry name" value="alpha/beta hydrolase"/>
    <property type="match status" value="1"/>
</dbReference>
<evidence type="ECO:0000256" key="1">
    <source>
        <dbReference type="ARBA" id="ARBA00022801"/>
    </source>
</evidence>
<feature type="domain" description="Alpha/beta hydrolase fold-3" evidence="2">
    <location>
        <begin position="32"/>
        <end position="229"/>
    </location>
</feature>
<keyword evidence="1 3" id="KW-0378">Hydrolase</keyword>
<dbReference type="RefSeq" id="WP_058918763.1">
    <property type="nucleotide sequence ID" value="NZ_JBHSQC010000011.1"/>
</dbReference>
<accession>A0ABW4NIZ8</accession>
<evidence type="ECO:0000313" key="4">
    <source>
        <dbReference type="Proteomes" id="UP001597285"/>
    </source>
</evidence>
<dbReference type="InterPro" id="IPR050300">
    <property type="entry name" value="GDXG_lipolytic_enzyme"/>
</dbReference>
<comment type="caution">
    <text evidence="3">The sequence shown here is derived from an EMBL/GenBank/DDBJ whole genome shotgun (WGS) entry which is preliminary data.</text>
</comment>
<evidence type="ECO:0000259" key="2">
    <source>
        <dbReference type="Pfam" id="PF07859"/>
    </source>
</evidence>
<keyword evidence="4" id="KW-1185">Reference proteome</keyword>
<gene>
    <name evidence="3" type="ORF">ACFSBK_00575</name>
</gene>
<dbReference type="PANTHER" id="PTHR48081">
    <property type="entry name" value="AB HYDROLASE SUPERFAMILY PROTEIN C4A8.06C"/>
    <property type="match status" value="1"/>
</dbReference>
<dbReference type="SUPFAM" id="SSF53474">
    <property type="entry name" value="alpha/beta-Hydrolases"/>
    <property type="match status" value="1"/>
</dbReference>
<sequence>MLPETFTFFEDSSLTLNASFYRSTTSSKDQTIIYLHGGGLIWGDRKDLPLEYISQFLKAGYHFLAIDYPLAPETALPEIYAAAAKAINWFSDQFISVLSLKTDDYFLFGRSAGAYLALLLAHDPALPKPKKILSFYGYHSVEESFYLSPSKHYQQYPTIPEKLKNQLVQSKPLVSGSLENRYAIYIYCRQTGKWLDVVMPQKRDRSQFSLLDTELKQLPPAFIAQSKQDQDVPYALGVHLANTIPYSKLFTVEKLTHDFDKDPTNPIAQQAYTEAIDWLNN</sequence>
<name>A0ABW4NIZ8_9LACT</name>
<dbReference type="Pfam" id="PF07859">
    <property type="entry name" value="Abhydrolase_3"/>
    <property type="match status" value="1"/>
</dbReference>
<evidence type="ECO:0000313" key="3">
    <source>
        <dbReference type="EMBL" id="MFD1798359.1"/>
    </source>
</evidence>
<reference evidence="4" key="1">
    <citation type="journal article" date="2019" name="Int. J. Syst. Evol. Microbiol.">
        <title>The Global Catalogue of Microorganisms (GCM) 10K type strain sequencing project: providing services to taxonomists for standard genome sequencing and annotation.</title>
        <authorList>
            <consortium name="The Broad Institute Genomics Platform"/>
            <consortium name="The Broad Institute Genome Sequencing Center for Infectious Disease"/>
            <person name="Wu L."/>
            <person name="Ma J."/>
        </authorList>
    </citation>
    <scope>NUCLEOTIDE SEQUENCE [LARGE SCALE GENOMIC DNA]</scope>
    <source>
        <strain evidence="4">KCTC 42143</strain>
    </source>
</reference>
<dbReference type="InterPro" id="IPR029058">
    <property type="entry name" value="AB_hydrolase_fold"/>
</dbReference>